<dbReference type="OrthoDB" id="3998037at2759"/>
<protein>
    <submittedName>
        <fullName evidence="1">Uncharacterized protein</fullName>
    </submittedName>
</protein>
<gene>
    <name evidence="1" type="ORF">CANINC_003083</name>
</gene>
<organism evidence="1 2">
    <name type="scientific">Pichia inconspicua</name>
    <dbReference type="NCBI Taxonomy" id="52247"/>
    <lineage>
        <taxon>Eukaryota</taxon>
        <taxon>Fungi</taxon>
        <taxon>Dikarya</taxon>
        <taxon>Ascomycota</taxon>
        <taxon>Saccharomycotina</taxon>
        <taxon>Pichiomycetes</taxon>
        <taxon>Pichiales</taxon>
        <taxon>Pichiaceae</taxon>
        <taxon>Pichia</taxon>
    </lineage>
</organism>
<dbReference type="AlphaFoldDB" id="A0A4T0WZK9"/>
<evidence type="ECO:0000313" key="2">
    <source>
        <dbReference type="Proteomes" id="UP000307173"/>
    </source>
</evidence>
<dbReference type="Proteomes" id="UP000307173">
    <property type="component" value="Unassembled WGS sequence"/>
</dbReference>
<keyword evidence="2" id="KW-1185">Reference proteome</keyword>
<accession>A0A4T0WZK9</accession>
<name>A0A4T0WZK9_9ASCO</name>
<proteinExistence type="predicted"/>
<evidence type="ECO:0000313" key="1">
    <source>
        <dbReference type="EMBL" id="TID23922.1"/>
    </source>
</evidence>
<sequence>MSKNTMTSFTKNISLKQQKQPPITLDKIFAKLEKQLIVYQKLPSITQTINYKLSKLLPLYNDVLDTTKSDGLQRMAMKFMPQNKQYIESLKTDNLRAYIIKHEIQDEYLSIRSARKKTISIDEAPEISMEYTVHTYGTTQLIQFAKLLNDDVFFHSSHKLFYKRLIKIFSSLVNNETITKGHGFCRKLRPEDLEKLIKFFIYSNVQLSLKERKELNLSKANNLLITDLRKSGLKLSNKELFALLELSFIESKESLKTSLTTVRTLYKNFKESPNVEKGTDFFKTFLNFNLSLSLEDSVIYDEEFVIEILEDILEKDIVLDRSILKYMLKFGGLTGDKELVDSVNILIIQNYCLDKHTLEFMNTATQMIDSHISDIQHLIKKICSMYTEKTSNKPVSEVDAFQLRLLDHLLRKEIRSVPGFIFQQRNCS</sequence>
<comment type="caution">
    <text evidence="1">The sequence shown here is derived from an EMBL/GenBank/DDBJ whole genome shotgun (WGS) entry which is preliminary data.</text>
</comment>
<reference evidence="1 2" key="1">
    <citation type="journal article" date="2019" name="Front. Genet.">
        <title>Whole-Genome Sequencing of the Opportunistic Yeast Pathogen Candida inconspicua Uncovers Its Hybrid Origin.</title>
        <authorList>
            <person name="Mixao V."/>
            <person name="Hansen A.P."/>
            <person name="Saus E."/>
            <person name="Boekhout T."/>
            <person name="Lass-Florl C."/>
            <person name="Gabaldon T."/>
        </authorList>
    </citation>
    <scope>NUCLEOTIDE SEQUENCE [LARGE SCALE GENOMIC DNA]</scope>
    <source>
        <strain evidence="1 2">CBS 180</strain>
    </source>
</reference>
<dbReference type="EMBL" id="SELW01000512">
    <property type="protein sequence ID" value="TID23922.1"/>
    <property type="molecule type" value="Genomic_DNA"/>
</dbReference>